<dbReference type="Proteomes" id="UP000002710">
    <property type="component" value="Chromosome"/>
</dbReference>
<dbReference type="eggNOG" id="COG4965">
    <property type="taxonomic scope" value="Bacteria"/>
</dbReference>
<gene>
    <name evidence="8" type="ordered locus">Dde_2364</name>
</gene>
<evidence type="ECO:0000313" key="9">
    <source>
        <dbReference type="Proteomes" id="UP000002710"/>
    </source>
</evidence>
<sequence length="321" mass="35455">MILIATLLAVAACFILVLGTGNLLSARRHEAKVRVSRRLTALAVRHETAPPADIERRRAMSGMQWLDKVLSGRSVMRRLDLILEQGKTDINVGVIILAAVTLAAAGFAFIRLLTDNFWLCAVTPFAAGYLPFAWILSRRTRRMNRFHRQLPDALDLIARALKAGHAFPQGMRMVADEFADPVGPEFQITLDEINFGVSPDAALHAMTRRVDCADLRFFVVSVNIQRETGGNLAEIVSGIALLLRERFKLHGRVKVLSAEGRLTAWILFALPFGIGFIIHLLNPDFMSALYTTPEGNMLLNGSLFLMTAGALALKKLTTIRV</sequence>
<keyword evidence="4 6" id="KW-1133">Transmembrane helix</keyword>
<protein>
    <submittedName>
        <fullName evidence="8">Type II secretion system F domain-containing protein</fullName>
    </submittedName>
</protein>
<proteinExistence type="predicted"/>
<dbReference type="PANTHER" id="PTHR35007:SF1">
    <property type="entry name" value="PILUS ASSEMBLY PROTEIN"/>
    <property type="match status" value="1"/>
</dbReference>
<dbReference type="PANTHER" id="PTHR35007">
    <property type="entry name" value="INTEGRAL MEMBRANE PROTEIN-RELATED"/>
    <property type="match status" value="1"/>
</dbReference>
<feature type="transmembrane region" description="Helical" evidence="6">
    <location>
        <begin position="116"/>
        <end position="136"/>
    </location>
</feature>
<dbReference type="RefSeq" id="WP_011368237.1">
    <property type="nucleotide sequence ID" value="NC_007519.1"/>
</dbReference>
<keyword evidence="2" id="KW-1003">Cell membrane</keyword>
<evidence type="ECO:0000256" key="2">
    <source>
        <dbReference type="ARBA" id="ARBA00022475"/>
    </source>
</evidence>
<dbReference type="InterPro" id="IPR018076">
    <property type="entry name" value="T2SS_GspF_dom"/>
</dbReference>
<keyword evidence="9" id="KW-1185">Reference proteome</keyword>
<dbReference type="AlphaFoldDB" id="Q30YT5"/>
<evidence type="ECO:0000313" key="8">
    <source>
        <dbReference type="EMBL" id="ABB39161.1"/>
    </source>
</evidence>
<feature type="transmembrane region" description="Helical" evidence="6">
    <location>
        <begin position="297"/>
        <end position="313"/>
    </location>
</feature>
<evidence type="ECO:0000256" key="4">
    <source>
        <dbReference type="ARBA" id="ARBA00022989"/>
    </source>
</evidence>
<evidence type="ECO:0000259" key="7">
    <source>
        <dbReference type="Pfam" id="PF00482"/>
    </source>
</evidence>
<evidence type="ECO:0000256" key="3">
    <source>
        <dbReference type="ARBA" id="ARBA00022692"/>
    </source>
</evidence>
<evidence type="ECO:0000256" key="1">
    <source>
        <dbReference type="ARBA" id="ARBA00004651"/>
    </source>
</evidence>
<dbReference type="HOGENOM" id="CLU_064305_0_1_7"/>
<comment type="subcellular location">
    <subcellularLocation>
        <location evidence="1">Cell membrane</location>
        <topology evidence="1">Multi-pass membrane protein</topology>
    </subcellularLocation>
</comment>
<feature type="domain" description="Type II secretion system protein GspF" evidence="7">
    <location>
        <begin position="154"/>
        <end position="278"/>
    </location>
</feature>
<evidence type="ECO:0000256" key="5">
    <source>
        <dbReference type="ARBA" id="ARBA00023136"/>
    </source>
</evidence>
<accession>Q30YT5</accession>
<name>Q30YT5_OLEA2</name>
<evidence type="ECO:0000256" key="6">
    <source>
        <dbReference type="SAM" id="Phobius"/>
    </source>
</evidence>
<dbReference type="Pfam" id="PF00482">
    <property type="entry name" value="T2SSF"/>
    <property type="match status" value="1"/>
</dbReference>
<feature type="transmembrane region" description="Helical" evidence="6">
    <location>
        <begin position="90"/>
        <end position="110"/>
    </location>
</feature>
<keyword evidence="3 6" id="KW-0812">Transmembrane</keyword>
<dbReference type="STRING" id="207559.Dde_2364"/>
<dbReference type="EMBL" id="CP000112">
    <property type="protein sequence ID" value="ABB39161.1"/>
    <property type="molecule type" value="Genomic_DNA"/>
</dbReference>
<feature type="transmembrane region" description="Helical" evidence="6">
    <location>
        <begin position="262"/>
        <end position="281"/>
    </location>
</feature>
<dbReference type="GO" id="GO:0005886">
    <property type="term" value="C:plasma membrane"/>
    <property type="evidence" value="ECO:0007669"/>
    <property type="project" value="UniProtKB-SubCell"/>
</dbReference>
<organism evidence="8 9">
    <name type="scientific">Oleidesulfovibrio alaskensis (strain ATCC BAA-1058 / DSM 17464 / G20)</name>
    <name type="common">Desulfovibrio alaskensis</name>
    <dbReference type="NCBI Taxonomy" id="207559"/>
    <lineage>
        <taxon>Bacteria</taxon>
        <taxon>Pseudomonadati</taxon>
        <taxon>Thermodesulfobacteriota</taxon>
        <taxon>Desulfovibrionia</taxon>
        <taxon>Desulfovibrionales</taxon>
        <taxon>Desulfovibrionaceae</taxon>
        <taxon>Oleidesulfovibrio</taxon>
    </lineage>
</organism>
<reference evidence="8 9" key="1">
    <citation type="journal article" date="2011" name="J. Bacteriol.">
        <title>Complete genome sequence and updated annotation of Desulfovibrio alaskensis G20.</title>
        <authorList>
            <person name="Hauser L.J."/>
            <person name="Land M.L."/>
            <person name="Brown S.D."/>
            <person name="Larimer F."/>
            <person name="Keller K.L."/>
            <person name="Rapp-Giles B.J."/>
            <person name="Price M.N."/>
            <person name="Lin M."/>
            <person name="Bruce D.C."/>
            <person name="Detter J.C."/>
            <person name="Tapia R."/>
            <person name="Han C.S."/>
            <person name="Goodwin L.A."/>
            <person name="Cheng J.F."/>
            <person name="Pitluck S."/>
            <person name="Copeland A."/>
            <person name="Lucas S."/>
            <person name="Nolan M."/>
            <person name="Lapidus A.L."/>
            <person name="Palumbo A.V."/>
            <person name="Wall J.D."/>
        </authorList>
    </citation>
    <scope>NUCLEOTIDE SEQUENCE [LARGE SCALE GENOMIC DNA]</scope>
    <source>
        <strain evidence="9">ATCC BAA 1058 / DSM 17464 / G20</strain>
    </source>
</reference>
<feature type="transmembrane region" description="Helical" evidence="6">
    <location>
        <begin position="6"/>
        <end position="24"/>
    </location>
</feature>
<dbReference type="KEGG" id="dde:Dde_2364"/>
<keyword evidence="5 6" id="KW-0472">Membrane</keyword>